<dbReference type="PANTHER" id="PTHR34129">
    <property type="entry name" value="BLR1139 PROTEIN"/>
    <property type="match status" value="1"/>
</dbReference>
<evidence type="ECO:0000313" key="2">
    <source>
        <dbReference type="Proteomes" id="UP000031599"/>
    </source>
</evidence>
<evidence type="ECO:0008006" key="3">
    <source>
        <dbReference type="Google" id="ProtNLM"/>
    </source>
</evidence>
<reference evidence="1 2" key="1">
    <citation type="submission" date="2014-12" db="EMBL/GenBank/DDBJ databases">
        <title>Genome assembly of Enhygromyxa salina DSM 15201.</title>
        <authorList>
            <person name="Sharma G."/>
            <person name="Subramanian S."/>
        </authorList>
    </citation>
    <scope>NUCLEOTIDE SEQUENCE [LARGE SCALE GENOMIC DNA]</scope>
    <source>
        <strain evidence="1 2">DSM 15201</strain>
    </source>
</reference>
<dbReference type="Pfam" id="PF06108">
    <property type="entry name" value="DUF952"/>
    <property type="match status" value="1"/>
</dbReference>
<dbReference type="InterPro" id="IPR009297">
    <property type="entry name" value="DUF952"/>
</dbReference>
<dbReference type="EMBL" id="JMCC02000013">
    <property type="protein sequence ID" value="KIG18275.1"/>
    <property type="molecule type" value="Genomic_DNA"/>
</dbReference>
<evidence type="ECO:0000313" key="1">
    <source>
        <dbReference type="EMBL" id="KIG18275.1"/>
    </source>
</evidence>
<dbReference type="Gene3D" id="3.20.170.20">
    <property type="entry name" value="Protein of unknown function DUF952"/>
    <property type="match status" value="1"/>
</dbReference>
<comment type="caution">
    <text evidence="1">The sequence shown here is derived from an EMBL/GenBank/DDBJ whole genome shotgun (WGS) entry which is preliminary data.</text>
</comment>
<dbReference type="PANTHER" id="PTHR34129:SF1">
    <property type="entry name" value="DUF952 DOMAIN-CONTAINING PROTEIN"/>
    <property type="match status" value="1"/>
</dbReference>
<proteinExistence type="predicted"/>
<sequence>MQDGVYRICAASDWAQTTAEGQLPLSPLDQRDGYVHLSTAAQVPGTLRRFFAGREDLVLLSICRDRLGDGELRYEQVNLEAGSEAFPHFYGRIGLNAIFEAAPLTLDETGQHQLPPALIQAIQATQETRDPSAEVPG</sequence>
<accession>A0A0C2D9P0</accession>
<dbReference type="AlphaFoldDB" id="A0A0C2D9P0"/>
<organism evidence="1 2">
    <name type="scientific">Enhygromyxa salina</name>
    <dbReference type="NCBI Taxonomy" id="215803"/>
    <lineage>
        <taxon>Bacteria</taxon>
        <taxon>Pseudomonadati</taxon>
        <taxon>Myxococcota</taxon>
        <taxon>Polyangia</taxon>
        <taxon>Nannocystales</taxon>
        <taxon>Nannocystaceae</taxon>
        <taxon>Enhygromyxa</taxon>
    </lineage>
</organism>
<gene>
    <name evidence="1" type="ORF">DB30_01384</name>
</gene>
<dbReference type="SUPFAM" id="SSF56399">
    <property type="entry name" value="ADP-ribosylation"/>
    <property type="match status" value="1"/>
</dbReference>
<dbReference type="RefSeq" id="WP_052547157.1">
    <property type="nucleotide sequence ID" value="NZ_JMCC02000013.1"/>
</dbReference>
<dbReference type="Proteomes" id="UP000031599">
    <property type="component" value="Unassembled WGS sequence"/>
</dbReference>
<protein>
    <recommendedName>
        <fullName evidence="3">DUF952 domain-containing protein</fullName>
    </recommendedName>
</protein>
<name>A0A0C2D9P0_9BACT</name>